<dbReference type="Gene3D" id="3.20.20.150">
    <property type="entry name" value="Divalent-metal-dependent TIM barrel enzymes"/>
    <property type="match status" value="1"/>
</dbReference>
<dbReference type="PANTHER" id="PTHR12110:SF21">
    <property type="entry name" value="XYLOSE ISOMERASE-LIKE TIM BARREL DOMAIN-CONTAINING PROTEIN"/>
    <property type="match status" value="1"/>
</dbReference>
<dbReference type="InterPro" id="IPR013022">
    <property type="entry name" value="Xyl_isomerase-like_TIM-brl"/>
</dbReference>
<dbReference type="InterPro" id="IPR050312">
    <property type="entry name" value="IolE/XylAMocC-like"/>
</dbReference>
<proteinExistence type="predicted"/>
<organism evidence="2 3">
    <name type="scientific">Pedobacter petrophilus</name>
    <dbReference type="NCBI Taxonomy" id="1908241"/>
    <lineage>
        <taxon>Bacteria</taxon>
        <taxon>Pseudomonadati</taxon>
        <taxon>Bacteroidota</taxon>
        <taxon>Sphingobacteriia</taxon>
        <taxon>Sphingobacteriales</taxon>
        <taxon>Sphingobacteriaceae</taxon>
        <taxon>Pedobacter</taxon>
    </lineage>
</organism>
<dbReference type="InterPro" id="IPR036237">
    <property type="entry name" value="Xyl_isomerase-like_sf"/>
</dbReference>
<evidence type="ECO:0000313" key="2">
    <source>
        <dbReference type="EMBL" id="MRX76611.1"/>
    </source>
</evidence>
<gene>
    <name evidence="2" type="ORF">GJU39_10960</name>
</gene>
<dbReference type="RefSeq" id="WP_154280849.1">
    <property type="nucleotide sequence ID" value="NZ_JBHUJQ010000001.1"/>
</dbReference>
<feature type="domain" description="Xylose isomerase-like TIM barrel" evidence="1">
    <location>
        <begin position="44"/>
        <end position="279"/>
    </location>
</feature>
<sequence>MKSRITILLLLLSIFLFSFQSEKKTYLRLGIVAPIDKDSLVFAAGFKIFGESVGRMISPSLSEEKFKQNLTLIKNANGRLYMCNVMFPGQMKIAGPDVVERDVLAYAEGLFSRAEQAKVSVIVLGSGTARKIPDGYEVEKAKADFVLLCKKLAASAGKHHVKIALENLQSQETNFITNVKTAAEIVRAVNHPNFGLNADIFHMRRENESPQSIVDAADVLIHCEIAEHEARTLPGIKGDDFKPYLRALKEAKYKGPVFIEAGINYTPAQIAESFKFLTKQIEAVYTE</sequence>
<evidence type="ECO:0000313" key="3">
    <source>
        <dbReference type="Proteomes" id="UP000487757"/>
    </source>
</evidence>
<dbReference type="EMBL" id="WKKH01000014">
    <property type="protein sequence ID" value="MRX76611.1"/>
    <property type="molecule type" value="Genomic_DNA"/>
</dbReference>
<keyword evidence="3" id="KW-1185">Reference proteome</keyword>
<dbReference type="Proteomes" id="UP000487757">
    <property type="component" value="Unassembled WGS sequence"/>
</dbReference>
<evidence type="ECO:0000259" key="1">
    <source>
        <dbReference type="Pfam" id="PF01261"/>
    </source>
</evidence>
<dbReference type="SUPFAM" id="SSF51658">
    <property type="entry name" value="Xylose isomerase-like"/>
    <property type="match status" value="1"/>
</dbReference>
<dbReference type="AlphaFoldDB" id="A0A7K0FYS7"/>
<protein>
    <submittedName>
        <fullName evidence="2">TIM barrel protein</fullName>
    </submittedName>
</protein>
<dbReference type="OrthoDB" id="9814946at2"/>
<reference evidence="2 3" key="1">
    <citation type="submission" date="2019-11" db="EMBL/GenBank/DDBJ databases">
        <title>Pedobacter petrophilus genome.</title>
        <authorList>
            <person name="Feldbauer M.J."/>
            <person name="Newman J.D."/>
        </authorList>
    </citation>
    <scope>NUCLEOTIDE SEQUENCE [LARGE SCALE GENOMIC DNA]</scope>
    <source>
        <strain evidence="2 3">LMG 29686</strain>
    </source>
</reference>
<dbReference type="Pfam" id="PF01261">
    <property type="entry name" value="AP_endonuc_2"/>
    <property type="match status" value="1"/>
</dbReference>
<dbReference type="PANTHER" id="PTHR12110">
    <property type="entry name" value="HYDROXYPYRUVATE ISOMERASE"/>
    <property type="match status" value="1"/>
</dbReference>
<accession>A0A7K0FYS7</accession>
<name>A0A7K0FYS7_9SPHI</name>
<comment type="caution">
    <text evidence="2">The sequence shown here is derived from an EMBL/GenBank/DDBJ whole genome shotgun (WGS) entry which is preliminary data.</text>
</comment>